<evidence type="ECO:0000256" key="2">
    <source>
        <dbReference type="ARBA" id="ARBA00022490"/>
    </source>
</evidence>
<keyword evidence="4" id="KW-0282">Flagellum</keyword>
<keyword evidence="6" id="KW-0966">Cell projection</keyword>
<dbReference type="GO" id="GO:0005879">
    <property type="term" value="C:axonemal microtubule"/>
    <property type="evidence" value="ECO:0007669"/>
    <property type="project" value="UniProtKB-ARBA"/>
</dbReference>
<name>A0A5N3UXW3_MUNMU</name>
<comment type="caution">
    <text evidence="8">The sequence shown here is derived from an EMBL/GenBank/DDBJ whole genome shotgun (WGS) entry which is preliminary data.</text>
</comment>
<keyword evidence="4" id="KW-0969">Cilium</keyword>
<dbReference type="Pfam" id="PF06565">
    <property type="entry name" value="DM10_dom"/>
    <property type="match status" value="4"/>
</dbReference>
<evidence type="ECO:0000256" key="5">
    <source>
        <dbReference type="ARBA" id="ARBA00023212"/>
    </source>
</evidence>
<dbReference type="InterPro" id="IPR006602">
    <property type="entry name" value="DM10_dom"/>
</dbReference>
<reference evidence="8 9" key="1">
    <citation type="submission" date="2019-06" db="EMBL/GenBank/DDBJ databases">
        <title>Discovery of a novel chromosome fission-fusion reversal in muntjac.</title>
        <authorList>
            <person name="Mudd A.B."/>
            <person name="Bredeson J.V."/>
            <person name="Baum R."/>
            <person name="Hockemeyer D."/>
            <person name="Rokhsar D.S."/>
        </authorList>
    </citation>
    <scope>NUCLEOTIDE SEQUENCE [LARGE SCALE GENOMIC DNA]</scope>
    <source>
        <strain evidence="8">UTSW_UCB_Mm</strain>
        <tissue evidence="8">Fibroblast cell line</tissue>
    </source>
</reference>
<protein>
    <recommendedName>
        <fullName evidence="7">DM10 domain-containing protein</fullName>
    </recommendedName>
</protein>
<evidence type="ECO:0000256" key="3">
    <source>
        <dbReference type="ARBA" id="ARBA00022737"/>
    </source>
</evidence>
<dbReference type="FunFam" id="2.30.29.170:FF:000001">
    <property type="entry name" value="EF-hand domain containing 1"/>
    <property type="match status" value="1"/>
</dbReference>
<dbReference type="EMBL" id="VCEA01000003">
    <property type="protein sequence ID" value="KAB0341628.1"/>
    <property type="molecule type" value="Genomic_DNA"/>
</dbReference>
<proteinExistence type="predicted"/>
<sequence>GLGKQVMSSSRTKGRPSLNILTLLLQEPVLCPLHHGLFIRRHRISLPPPDDDHFYTVYHFNVNTDIVFYGRTFKIYDCDAFTRSFLRKIGVKLNPPGQCPEDPYMKTRREKLDYMGPLRPCQSFDTLKQFLEYDRKVLRFFCVWDDSCSVFGDRRELILHYFLSDDTVEIKEILPHNSGRDAMSLFLQRRKLPKYGPPGVFQPGQLTDQTVLNVYGGYSGNRVYGYLLDKYNLGKLDQEFYKDTDLSIGTTINVWGRKVLLCDCDDFTKTYYRTKYGIENFTSIPCKAPPPPTIERKFPPYTGFGSEEDSLRSCIGLMPTPHQRNFKKFMEFDSYGNISNTLRFFAKLMTHKCADVERMFVISYFLSDDTISVFEPIERNSGYTGGMFLKRVRVKKPGQEVFKSEFSEYIKAEELYVGAKVNVNGYLFLLVNADEYTLNYMERNSDKFPLSSIELALQKLKEEKPKSRELKQVFIAADCMHTSMVDFNTFRTAMPCDWRVTSRHRMLGKNNCEYLGRLLAKKFLKMEIRSGHTWLEKPFRAFFLTVLPKVDFFLSPVFILALTSKYFSFTSMCMYMDILWLFSPEHNLFEGKELLFLVFCFRLITFHHALLSSSILSCLPCFAC</sequence>
<evidence type="ECO:0000256" key="4">
    <source>
        <dbReference type="ARBA" id="ARBA00022846"/>
    </source>
</evidence>
<evidence type="ECO:0000313" key="8">
    <source>
        <dbReference type="EMBL" id="KAB0341628.1"/>
    </source>
</evidence>
<evidence type="ECO:0000313" key="9">
    <source>
        <dbReference type="Proteomes" id="UP000326458"/>
    </source>
</evidence>
<dbReference type="GO" id="GO:0010975">
    <property type="term" value="P:regulation of neuron projection development"/>
    <property type="evidence" value="ECO:0007669"/>
    <property type="project" value="TreeGrafter"/>
</dbReference>
<feature type="domain" description="DM10" evidence="7">
    <location>
        <begin position="134"/>
        <end position="276"/>
    </location>
</feature>
<dbReference type="SMART" id="SM00676">
    <property type="entry name" value="DM10"/>
    <property type="match status" value="3"/>
</dbReference>
<gene>
    <name evidence="8" type="ORF">FD754_018554</name>
</gene>
<feature type="domain" description="DM10" evidence="7">
    <location>
        <begin position="1"/>
        <end position="90"/>
    </location>
</feature>
<dbReference type="AlphaFoldDB" id="A0A5N3UXW3"/>
<keyword evidence="3" id="KW-0677">Repeat</keyword>
<dbReference type="PANTHER" id="PTHR12086:SF11">
    <property type="entry name" value="EF-HAND DOMAIN-CONTAINING FAMILY MEMBER C2"/>
    <property type="match status" value="1"/>
</dbReference>
<keyword evidence="9" id="KW-1185">Reference proteome</keyword>
<dbReference type="PANTHER" id="PTHR12086">
    <property type="entry name" value="EF-HAND DOMAIN C-TERMINAL CONTAINING PROTEIN"/>
    <property type="match status" value="1"/>
</dbReference>
<feature type="domain" description="DM10" evidence="7">
    <location>
        <begin position="338"/>
        <end position="445"/>
    </location>
</feature>
<dbReference type="FunFam" id="2.30.29.170:FF:000002">
    <property type="entry name" value="EF-hand domain (C-terminal) containing 1"/>
    <property type="match status" value="1"/>
</dbReference>
<organism evidence="8 9">
    <name type="scientific">Muntiacus muntjak</name>
    <name type="common">Barking deer</name>
    <name type="synonym">Indian muntjac</name>
    <dbReference type="NCBI Taxonomy" id="9888"/>
    <lineage>
        <taxon>Eukaryota</taxon>
        <taxon>Metazoa</taxon>
        <taxon>Chordata</taxon>
        <taxon>Craniata</taxon>
        <taxon>Vertebrata</taxon>
        <taxon>Euteleostomi</taxon>
        <taxon>Mammalia</taxon>
        <taxon>Eutheria</taxon>
        <taxon>Laurasiatheria</taxon>
        <taxon>Artiodactyla</taxon>
        <taxon>Ruminantia</taxon>
        <taxon>Pecora</taxon>
        <taxon>Cervidae</taxon>
        <taxon>Muntiacinae</taxon>
        <taxon>Muntiacus</taxon>
    </lineage>
</organism>
<dbReference type="InterPro" id="IPR040193">
    <property type="entry name" value="EFHC1/EFHC2/EFHB"/>
</dbReference>
<evidence type="ECO:0000259" key="7">
    <source>
        <dbReference type="PROSITE" id="PS51336"/>
    </source>
</evidence>
<evidence type="ECO:0000256" key="6">
    <source>
        <dbReference type="ARBA" id="ARBA00023273"/>
    </source>
</evidence>
<dbReference type="Proteomes" id="UP000326458">
    <property type="component" value="Unassembled WGS sequence"/>
</dbReference>
<keyword evidence="5" id="KW-0206">Cytoskeleton</keyword>
<keyword evidence="2" id="KW-0963">Cytoplasm</keyword>
<dbReference type="Gene3D" id="2.30.29.170">
    <property type="match status" value="3"/>
</dbReference>
<comment type="subcellular location">
    <subcellularLocation>
        <location evidence="1">Cytoplasm</location>
        <location evidence="1">Cytoskeleton</location>
        <location evidence="1">Flagellum axoneme</location>
    </subcellularLocation>
</comment>
<accession>A0A5N3UXW3</accession>
<evidence type="ECO:0000256" key="1">
    <source>
        <dbReference type="ARBA" id="ARBA00004611"/>
    </source>
</evidence>
<feature type="non-terminal residue" evidence="8">
    <location>
        <position position="1"/>
    </location>
</feature>
<dbReference type="PROSITE" id="PS51336">
    <property type="entry name" value="DM10"/>
    <property type="match status" value="3"/>
</dbReference>